<sequence length="146" mass="17012">MAHFDMANFQECMRNFAAHTGGFVRDGCQQYLENPMAPEPNTCAACGCHRNFHRMVIIRNHVHAPNNEAGNNEQNNALQVENPNERLPRTRFSDYQRHRMNQYAGQLHWIMPRSVVGNAELASFCSEIGVTRHNFQIWMNNQRNRR</sequence>
<comment type="caution">
    <text evidence="1">The sequence shown here is derived from an EMBL/GenBank/DDBJ whole genome shotgun (WGS) entry which is preliminary data.</text>
</comment>
<dbReference type="EMBL" id="CM037023">
    <property type="protein sequence ID" value="KAH7665692.1"/>
    <property type="molecule type" value="Genomic_DNA"/>
</dbReference>
<reference evidence="2" key="1">
    <citation type="journal article" date="2022" name="Nat. Commun.">
        <title>Chromosome evolution and the genetic basis of agronomically important traits in greater yam.</title>
        <authorList>
            <person name="Bredeson J.V."/>
            <person name="Lyons J.B."/>
            <person name="Oniyinde I.O."/>
            <person name="Okereke N.R."/>
            <person name="Kolade O."/>
            <person name="Nnabue I."/>
            <person name="Nwadili C.O."/>
            <person name="Hribova E."/>
            <person name="Parker M."/>
            <person name="Nwogha J."/>
            <person name="Shu S."/>
            <person name="Carlson J."/>
            <person name="Kariba R."/>
            <person name="Muthemba S."/>
            <person name="Knop K."/>
            <person name="Barton G.J."/>
            <person name="Sherwood A.V."/>
            <person name="Lopez-Montes A."/>
            <person name="Asiedu R."/>
            <person name="Jamnadass R."/>
            <person name="Muchugi A."/>
            <person name="Goodstein D."/>
            <person name="Egesi C.N."/>
            <person name="Featherston J."/>
            <person name="Asfaw A."/>
            <person name="Simpson G.G."/>
            <person name="Dolezel J."/>
            <person name="Hendre P.S."/>
            <person name="Van Deynze A."/>
            <person name="Kumar P.L."/>
            <person name="Obidiegwu J.E."/>
            <person name="Bhattacharjee R."/>
            <person name="Rokhsar D.S."/>
        </authorList>
    </citation>
    <scope>NUCLEOTIDE SEQUENCE [LARGE SCALE GENOMIC DNA]</scope>
    <source>
        <strain evidence="2">cv. TDa95/00328</strain>
    </source>
</reference>
<proteinExistence type="predicted"/>
<evidence type="ECO:0000313" key="1">
    <source>
        <dbReference type="EMBL" id="KAH7665692.1"/>
    </source>
</evidence>
<organism evidence="1 2">
    <name type="scientific">Dioscorea alata</name>
    <name type="common">Purple yam</name>
    <dbReference type="NCBI Taxonomy" id="55571"/>
    <lineage>
        <taxon>Eukaryota</taxon>
        <taxon>Viridiplantae</taxon>
        <taxon>Streptophyta</taxon>
        <taxon>Embryophyta</taxon>
        <taxon>Tracheophyta</taxon>
        <taxon>Spermatophyta</taxon>
        <taxon>Magnoliopsida</taxon>
        <taxon>Liliopsida</taxon>
        <taxon>Dioscoreales</taxon>
        <taxon>Dioscoreaceae</taxon>
        <taxon>Dioscorea</taxon>
    </lineage>
</organism>
<keyword evidence="1" id="KW-0371">Homeobox</keyword>
<keyword evidence="1" id="KW-0238">DNA-binding</keyword>
<protein>
    <submittedName>
        <fullName evidence="1">ZF-HD homeobox protein Cys/His-rich dimerization domain-containing protein</fullName>
    </submittedName>
</protein>
<dbReference type="Proteomes" id="UP000827976">
    <property type="component" value="Chromosome 13"/>
</dbReference>
<accession>A0ACB7UXY2</accession>
<gene>
    <name evidence="1" type="ORF">IHE45_13G049100</name>
</gene>
<name>A0ACB7UXY2_DIOAL</name>
<evidence type="ECO:0000313" key="2">
    <source>
        <dbReference type="Proteomes" id="UP000827976"/>
    </source>
</evidence>
<keyword evidence="2" id="KW-1185">Reference proteome</keyword>